<evidence type="ECO:0000313" key="24">
    <source>
        <dbReference type="EMBL" id="RBP43216.1"/>
    </source>
</evidence>
<dbReference type="InterPro" id="IPR032858">
    <property type="entry name" value="CcoP_N"/>
</dbReference>
<feature type="binding site" description="covalent" evidence="21">
    <location>
        <position position="230"/>
    </location>
    <ligand>
        <name>heme c</name>
        <dbReference type="ChEBI" id="CHEBI:61717"/>
        <label>2</label>
    </ligand>
</feature>
<comment type="similarity">
    <text evidence="3 19">Belongs to the CcoP / FixP family.</text>
</comment>
<dbReference type="GO" id="GO:0006119">
    <property type="term" value="P:oxidative phosphorylation"/>
    <property type="evidence" value="ECO:0007669"/>
    <property type="project" value="UniProtKB-UniPathway"/>
</dbReference>
<evidence type="ECO:0000256" key="20">
    <source>
        <dbReference type="PIRSR" id="PIRSR000006-1"/>
    </source>
</evidence>
<accession>A0A366HL96</accession>
<evidence type="ECO:0000256" key="22">
    <source>
        <dbReference type="SAM" id="Phobius"/>
    </source>
</evidence>
<keyword evidence="6 19" id="KW-0997">Cell inner membrane</keyword>
<dbReference type="EMBL" id="QNRQ01000001">
    <property type="protein sequence ID" value="RBP43216.1"/>
    <property type="molecule type" value="Genomic_DNA"/>
</dbReference>
<feature type="domain" description="Cytochrome c" evidence="23">
    <location>
        <begin position="217"/>
        <end position="298"/>
    </location>
</feature>
<comment type="function">
    <text evidence="19">C-type cytochrome. Part of the cbb3-type cytochrome c oxidase complex.</text>
</comment>
<evidence type="ECO:0000313" key="25">
    <source>
        <dbReference type="Proteomes" id="UP000253628"/>
    </source>
</evidence>
<dbReference type="SUPFAM" id="SSF46626">
    <property type="entry name" value="Cytochrome c"/>
    <property type="match status" value="2"/>
</dbReference>
<evidence type="ECO:0000259" key="23">
    <source>
        <dbReference type="PROSITE" id="PS51007"/>
    </source>
</evidence>
<evidence type="ECO:0000256" key="1">
    <source>
        <dbReference type="ARBA" id="ARBA00004533"/>
    </source>
</evidence>
<keyword evidence="13 19" id="KW-0249">Electron transport</keyword>
<dbReference type="UniPathway" id="UPA00705"/>
<feature type="domain" description="Cytochrome c" evidence="23">
    <location>
        <begin position="131"/>
        <end position="210"/>
    </location>
</feature>
<feature type="binding site" description="axial binding residue" evidence="20">
    <location>
        <position position="187"/>
    </location>
    <ligand>
        <name>heme c</name>
        <dbReference type="ChEBI" id="CHEBI:61717"/>
        <label>2</label>
    </ligand>
    <ligandPart>
        <name>Fe</name>
        <dbReference type="ChEBI" id="CHEBI:18248"/>
    </ligandPart>
</feature>
<dbReference type="InterPro" id="IPR004678">
    <property type="entry name" value="Cyt_c_oxidase_cbb3_su3"/>
</dbReference>
<keyword evidence="5 19" id="KW-1003">Cell membrane</keyword>
<dbReference type="Gene3D" id="1.10.760.10">
    <property type="entry name" value="Cytochrome c-like domain"/>
    <property type="match status" value="2"/>
</dbReference>
<feature type="binding site" description="axial binding residue" evidence="20">
    <location>
        <position position="275"/>
    </location>
    <ligand>
        <name>heme c</name>
        <dbReference type="ChEBI" id="CHEBI:61717"/>
        <label>1</label>
    </ligand>
    <ligandPart>
        <name>Fe</name>
        <dbReference type="ChEBI" id="CHEBI:18248"/>
    </ligandPart>
</feature>
<dbReference type="PRINTS" id="PR00605">
    <property type="entry name" value="CYTCHROMECIC"/>
</dbReference>
<feature type="transmembrane region" description="Helical" evidence="22">
    <location>
        <begin position="63"/>
        <end position="82"/>
    </location>
</feature>
<feature type="binding site" description="covalent" evidence="21">
    <location>
        <position position="233"/>
    </location>
    <ligand>
        <name>heme c</name>
        <dbReference type="ChEBI" id="CHEBI:61717"/>
        <label>2</label>
    </ligand>
</feature>
<reference evidence="24 25" key="1">
    <citation type="submission" date="2018-06" db="EMBL/GenBank/DDBJ databases">
        <title>Genomic Encyclopedia of Type Strains, Phase IV (KMG-IV): sequencing the most valuable type-strain genomes for metagenomic binning, comparative biology and taxonomic classification.</title>
        <authorList>
            <person name="Goeker M."/>
        </authorList>
    </citation>
    <scope>NUCLEOTIDE SEQUENCE [LARGE SCALE GENOMIC DNA]</scope>
    <source>
        <strain evidence="24 25">DSM 25520</strain>
    </source>
</reference>
<comment type="subcellular location">
    <subcellularLocation>
        <location evidence="1 19">Cell inner membrane</location>
    </subcellularLocation>
</comment>
<dbReference type="GO" id="GO:0020037">
    <property type="term" value="F:heme binding"/>
    <property type="evidence" value="ECO:0007669"/>
    <property type="project" value="InterPro"/>
</dbReference>
<evidence type="ECO:0000256" key="10">
    <source>
        <dbReference type="ARBA" id="ARBA00022723"/>
    </source>
</evidence>
<dbReference type="PIRSF" id="PIRSF000006">
    <property type="entry name" value="Cbb3-Cox_fixP"/>
    <property type="match status" value="1"/>
</dbReference>
<keyword evidence="7 19" id="KW-0349">Heme</keyword>
<dbReference type="InterPro" id="IPR050597">
    <property type="entry name" value="Cytochrome_c_Oxidase_Subunit"/>
</dbReference>
<keyword evidence="8 19" id="KW-0679">Respiratory chain</keyword>
<gene>
    <name evidence="24" type="ORF">DFR37_101344</name>
</gene>
<keyword evidence="14 22" id="KW-1133">Transmembrane helix</keyword>
<dbReference type="GO" id="GO:0016491">
    <property type="term" value="F:oxidoreductase activity"/>
    <property type="evidence" value="ECO:0007669"/>
    <property type="project" value="UniProtKB-KW"/>
</dbReference>
<dbReference type="Pfam" id="PF13442">
    <property type="entry name" value="Cytochrome_CBB3"/>
    <property type="match status" value="2"/>
</dbReference>
<feature type="binding site" description="covalent" evidence="21">
    <location>
        <position position="147"/>
    </location>
    <ligand>
        <name>heme c</name>
        <dbReference type="ChEBI" id="CHEBI:61717"/>
        <label>1</label>
    </ligand>
</feature>
<name>A0A366HL96_9BURK</name>
<evidence type="ECO:0000256" key="7">
    <source>
        <dbReference type="ARBA" id="ARBA00022617"/>
    </source>
</evidence>
<keyword evidence="17 19" id="KW-0406">Ion transport</keyword>
<keyword evidence="12 19" id="KW-0375">Hydrogen ion transport</keyword>
<evidence type="ECO:0000256" key="9">
    <source>
        <dbReference type="ARBA" id="ARBA00022692"/>
    </source>
</evidence>
<dbReference type="Pfam" id="PF14715">
    <property type="entry name" value="FixP_N"/>
    <property type="match status" value="1"/>
</dbReference>
<dbReference type="PANTHER" id="PTHR33751:SF1">
    <property type="entry name" value="CBB3-TYPE CYTOCHROME C OXIDASE SUBUNIT FIXP"/>
    <property type="match status" value="1"/>
</dbReference>
<dbReference type="RefSeq" id="WP_113931512.1">
    <property type="nucleotide sequence ID" value="NZ_JACCEU010000001.1"/>
</dbReference>
<dbReference type="GO" id="GO:0005886">
    <property type="term" value="C:plasma membrane"/>
    <property type="evidence" value="ECO:0007669"/>
    <property type="project" value="UniProtKB-SubCell"/>
</dbReference>
<evidence type="ECO:0000256" key="16">
    <source>
        <dbReference type="ARBA" id="ARBA00023004"/>
    </source>
</evidence>
<feature type="binding site" description="covalent" evidence="21">
    <location>
        <position position="144"/>
    </location>
    <ligand>
        <name>heme c</name>
        <dbReference type="ChEBI" id="CHEBI:61717"/>
        <label>1</label>
    </ligand>
</feature>
<proteinExistence type="inferred from homology"/>
<feature type="binding site" description="axial binding residue" evidence="20">
    <location>
        <position position="148"/>
    </location>
    <ligand>
        <name>heme c</name>
        <dbReference type="ChEBI" id="CHEBI:61717"/>
        <label>1</label>
    </ligand>
    <ligandPart>
        <name>Fe</name>
        <dbReference type="ChEBI" id="CHEBI:18248"/>
    </ligandPart>
</feature>
<evidence type="ECO:0000256" key="15">
    <source>
        <dbReference type="ARBA" id="ARBA00023002"/>
    </source>
</evidence>
<evidence type="ECO:0000256" key="18">
    <source>
        <dbReference type="ARBA" id="ARBA00023136"/>
    </source>
</evidence>
<evidence type="ECO:0000256" key="21">
    <source>
        <dbReference type="PIRSR" id="PIRSR000006-2"/>
    </source>
</evidence>
<evidence type="ECO:0000256" key="19">
    <source>
        <dbReference type="PIRNR" id="PIRNR000006"/>
    </source>
</evidence>
<evidence type="ECO:0000256" key="4">
    <source>
        <dbReference type="ARBA" id="ARBA00022448"/>
    </source>
</evidence>
<evidence type="ECO:0000256" key="6">
    <source>
        <dbReference type="ARBA" id="ARBA00022519"/>
    </source>
</evidence>
<keyword evidence="16 19" id="KW-0408">Iron</keyword>
<dbReference type="PROSITE" id="PS51007">
    <property type="entry name" value="CYTC"/>
    <property type="match status" value="2"/>
</dbReference>
<sequence length="305" mass="33594">MSDFVSGFWSYYISAIALGGIAFCLWLIYTQRAWLKKEVKQTEETGHVWDGDLSELNNPVPRWWTVFYVGLCIFALGYLVLYPGLGTYKGVLEYTTAQSVQDAQVELNDRIKPVYQRYAGMEITEVAHDEQAREIGQRLFLNNCAQCHGSDARGGPSFPNLTDHDWLYGGEPAQIMQSITKGRHGVMPAWKAQIKPGEAADIAQYVRSLSGLASDALRVVPGKRGFDTFCVACHGAEGKGNTALGAPNLTDGVWLYGSSEASIVDTILNGRNNQMPAQEAHLTADQIRMLTAWVWGLSNPDPAAK</sequence>
<comment type="pathway">
    <text evidence="2 19">Energy metabolism; oxidative phosphorylation.</text>
</comment>
<dbReference type="GO" id="GO:0009055">
    <property type="term" value="F:electron transfer activity"/>
    <property type="evidence" value="ECO:0007669"/>
    <property type="project" value="InterPro"/>
</dbReference>
<evidence type="ECO:0000256" key="11">
    <source>
        <dbReference type="ARBA" id="ARBA00022737"/>
    </source>
</evidence>
<protein>
    <recommendedName>
        <fullName evidence="19">Cbb3-type cytochrome c oxidase subunit</fullName>
    </recommendedName>
</protein>
<evidence type="ECO:0000256" key="13">
    <source>
        <dbReference type="ARBA" id="ARBA00022982"/>
    </source>
</evidence>
<organism evidence="24 25">
    <name type="scientific">Eoetvoesiella caeni</name>
    <dbReference type="NCBI Taxonomy" id="645616"/>
    <lineage>
        <taxon>Bacteria</taxon>
        <taxon>Pseudomonadati</taxon>
        <taxon>Pseudomonadota</taxon>
        <taxon>Betaproteobacteria</taxon>
        <taxon>Burkholderiales</taxon>
        <taxon>Alcaligenaceae</taxon>
        <taxon>Eoetvoesiella</taxon>
    </lineage>
</organism>
<comment type="cofactor">
    <cofactor evidence="19 21">
        <name>heme c</name>
        <dbReference type="ChEBI" id="CHEBI:61717"/>
    </cofactor>
    <text evidence="19 21">Binds 2 heme C groups per subunit.</text>
</comment>
<dbReference type="OrthoDB" id="9811281at2"/>
<keyword evidence="11" id="KW-0677">Repeat</keyword>
<dbReference type="GO" id="GO:1902600">
    <property type="term" value="P:proton transmembrane transport"/>
    <property type="evidence" value="ECO:0007669"/>
    <property type="project" value="UniProtKB-KW"/>
</dbReference>
<dbReference type="InterPro" id="IPR008168">
    <property type="entry name" value="Cyt_C_IC"/>
</dbReference>
<dbReference type="Proteomes" id="UP000253628">
    <property type="component" value="Unassembled WGS sequence"/>
</dbReference>
<evidence type="ECO:0000256" key="5">
    <source>
        <dbReference type="ARBA" id="ARBA00022475"/>
    </source>
</evidence>
<evidence type="ECO:0000256" key="2">
    <source>
        <dbReference type="ARBA" id="ARBA00004673"/>
    </source>
</evidence>
<feature type="binding site" description="axial binding residue" evidence="20">
    <location>
        <position position="234"/>
    </location>
    <ligand>
        <name>heme c</name>
        <dbReference type="ChEBI" id="CHEBI:61717"/>
        <label>2</label>
    </ligand>
    <ligandPart>
        <name>Fe</name>
        <dbReference type="ChEBI" id="CHEBI:18248"/>
    </ligandPart>
</feature>
<keyword evidence="18 19" id="KW-0472">Membrane</keyword>
<evidence type="ECO:0000256" key="8">
    <source>
        <dbReference type="ARBA" id="ARBA00022660"/>
    </source>
</evidence>
<dbReference type="PANTHER" id="PTHR33751">
    <property type="entry name" value="CBB3-TYPE CYTOCHROME C OXIDASE SUBUNIT FIXP"/>
    <property type="match status" value="1"/>
</dbReference>
<dbReference type="AlphaFoldDB" id="A0A366HL96"/>
<comment type="subunit">
    <text evidence="19">Component of the cbb3-type cytochrome c oxidase.</text>
</comment>
<evidence type="ECO:0000256" key="14">
    <source>
        <dbReference type="ARBA" id="ARBA00022989"/>
    </source>
</evidence>
<keyword evidence="4 19" id="KW-0813">Transport</keyword>
<dbReference type="GO" id="GO:0005506">
    <property type="term" value="F:iron ion binding"/>
    <property type="evidence" value="ECO:0007669"/>
    <property type="project" value="InterPro"/>
</dbReference>
<keyword evidence="25" id="KW-1185">Reference proteome</keyword>
<dbReference type="InterPro" id="IPR038414">
    <property type="entry name" value="CcoP_N_sf"/>
</dbReference>
<feature type="transmembrane region" description="Helical" evidence="22">
    <location>
        <begin position="9"/>
        <end position="29"/>
    </location>
</feature>
<evidence type="ECO:0000256" key="3">
    <source>
        <dbReference type="ARBA" id="ARBA00006113"/>
    </source>
</evidence>
<evidence type="ECO:0000256" key="17">
    <source>
        <dbReference type="ARBA" id="ARBA00023065"/>
    </source>
</evidence>
<dbReference type="Gene3D" id="6.10.280.130">
    <property type="match status" value="1"/>
</dbReference>
<keyword evidence="10 19" id="KW-0479">Metal-binding</keyword>
<dbReference type="NCBIfam" id="TIGR00782">
    <property type="entry name" value="ccoP"/>
    <property type="match status" value="1"/>
</dbReference>
<dbReference type="InterPro" id="IPR036909">
    <property type="entry name" value="Cyt_c-like_dom_sf"/>
</dbReference>
<evidence type="ECO:0000256" key="12">
    <source>
        <dbReference type="ARBA" id="ARBA00022781"/>
    </source>
</evidence>
<keyword evidence="15 19" id="KW-0560">Oxidoreductase</keyword>
<dbReference type="InterPro" id="IPR009056">
    <property type="entry name" value="Cyt_c-like_dom"/>
</dbReference>
<comment type="caution">
    <text evidence="24">The sequence shown here is derived from an EMBL/GenBank/DDBJ whole genome shotgun (WGS) entry which is preliminary data.</text>
</comment>
<keyword evidence="9 22" id="KW-0812">Transmembrane</keyword>